<dbReference type="PANTHER" id="PTHR34846">
    <property type="entry name" value="4-CARBOXYMUCONOLACTONE DECARBOXYLASE FAMILY PROTEIN (AFU_ORTHOLOGUE AFUA_6G11590)"/>
    <property type="match status" value="1"/>
</dbReference>
<comment type="caution">
    <text evidence="2">The sequence shown here is derived from an EMBL/GenBank/DDBJ whole genome shotgun (WGS) entry which is preliminary data.</text>
</comment>
<dbReference type="InterPro" id="IPR003779">
    <property type="entry name" value="CMD-like"/>
</dbReference>
<dbReference type="Pfam" id="PF02627">
    <property type="entry name" value="CMD"/>
    <property type="match status" value="1"/>
</dbReference>
<keyword evidence="3" id="KW-1185">Reference proteome</keyword>
<evidence type="ECO:0000313" key="3">
    <source>
        <dbReference type="Proteomes" id="UP001500393"/>
    </source>
</evidence>
<organism evidence="2 3">
    <name type="scientific">Kribbella sancticallisti</name>
    <dbReference type="NCBI Taxonomy" id="460087"/>
    <lineage>
        <taxon>Bacteria</taxon>
        <taxon>Bacillati</taxon>
        <taxon>Actinomycetota</taxon>
        <taxon>Actinomycetes</taxon>
        <taxon>Propionibacteriales</taxon>
        <taxon>Kribbellaceae</taxon>
        <taxon>Kribbella</taxon>
    </lineage>
</organism>
<protein>
    <submittedName>
        <fullName evidence="2">Carboxymuconolactone decarboxylase family protein</fullName>
    </submittedName>
</protein>
<reference evidence="2 3" key="1">
    <citation type="journal article" date="2019" name="Int. J. Syst. Evol. Microbiol.">
        <title>The Global Catalogue of Microorganisms (GCM) 10K type strain sequencing project: providing services to taxonomists for standard genome sequencing and annotation.</title>
        <authorList>
            <consortium name="The Broad Institute Genomics Platform"/>
            <consortium name="The Broad Institute Genome Sequencing Center for Infectious Disease"/>
            <person name="Wu L."/>
            <person name="Ma J."/>
        </authorList>
    </citation>
    <scope>NUCLEOTIDE SEQUENCE [LARGE SCALE GENOMIC DNA]</scope>
    <source>
        <strain evidence="2 3">JCM 14969</strain>
    </source>
</reference>
<feature type="domain" description="Carboxymuconolactone decarboxylase-like" evidence="1">
    <location>
        <begin position="16"/>
        <end position="97"/>
    </location>
</feature>
<dbReference type="InterPro" id="IPR004675">
    <property type="entry name" value="AhpD_core"/>
</dbReference>
<dbReference type="EMBL" id="BAAAOS010000001">
    <property type="protein sequence ID" value="GAA1550242.1"/>
    <property type="molecule type" value="Genomic_DNA"/>
</dbReference>
<dbReference type="NCBIfam" id="TIGR00778">
    <property type="entry name" value="ahpD_dom"/>
    <property type="match status" value="1"/>
</dbReference>
<sequence length="154" mass="17230">MSTTTRRRIKLATHAPEFYQALIALDEVSATGLDPKLAHLVRIRAAQLNGCAYCLDMHALDAVHEGDTGQRVNLVATWREARKFYTEQEQAALELTEAITLISVDHVPDEKYDIAAKVFDDKELAQLIGLIIMINAWTRVGVTCRLEPGHYQPS</sequence>
<accession>A0ABN2C096</accession>
<dbReference type="Proteomes" id="UP001500393">
    <property type="component" value="Unassembled WGS sequence"/>
</dbReference>
<evidence type="ECO:0000313" key="2">
    <source>
        <dbReference type="EMBL" id="GAA1550242.1"/>
    </source>
</evidence>
<proteinExistence type="predicted"/>
<gene>
    <name evidence="2" type="ORF">GCM10009789_00060</name>
</gene>
<dbReference type="SUPFAM" id="SSF69118">
    <property type="entry name" value="AhpD-like"/>
    <property type="match status" value="1"/>
</dbReference>
<dbReference type="PANTHER" id="PTHR34846:SF10">
    <property type="entry name" value="CYTOPLASMIC PROTEIN"/>
    <property type="match status" value="1"/>
</dbReference>
<evidence type="ECO:0000259" key="1">
    <source>
        <dbReference type="Pfam" id="PF02627"/>
    </source>
</evidence>
<name>A0ABN2C096_9ACTN</name>
<dbReference type="Gene3D" id="1.20.1290.10">
    <property type="entry name" value="AhpD-like"/>
    <property type="match status" value="1"/>
</dbReference>
<dbReference type="InterPro" id="IPR029032">
    <property type="entry name" value="AhpD-like"/>
</dbReference>
<dbReference type="RefSeq" id="WP_344208314.1">
    <property type="nucleotide sequence ID" value="NZ_BAAAOS010000001.1"/>
</dbReference>